<dbReference type="GO" id="GO:0016787">
    <property type="term" value="F:hydrolase activity"/>
    <property type="evidence" value="ECO:0007669"/>
    <property type="project" value="UniProtKB-KW"/>
</dbReference>
<accession>A0A381QFK2</accession>
<sequence length="146" mass="16511">MNYIDYSDWFDIHGFHALFSKKQVDFSDIEKRKEFVESLSLDHNGLVMLKQVHSNQVQMVKKPGILDSTDGVISNKKDIVLSVQVADCIPLFLVDRETGYFGLIHSGWRGTAAEIGLKAIYQFQKTGSYTENILALMGPSINQCCY</sequence>
<gene>
    <name evidence="10" type="ORF">METZ01_LOCUS30955</name>
</gene>
<dbReference type="InterPro" id="IPR038371">
    <property type="entry name" value="Cu_polyphenol_OxRdtase_sf"/>
</dbReference>
<dbReference type="AlphaFoldDB" id="A0A381QFK2"/>
<dbReference type="GO" id="GO:0017061">
    <property type="term" value="F:S-methyl-5-thioadenosine phosphorylase activity"/>
    <property type="evidence" value="ECO:0007669"/>
    <property type="project" value="UniProtKB-EC"/>
</dbReference>
<dbReference type="PANTHER" id="PTHR30616">
    <property type="entry name" value="UNCHARACTERIZED PROTEIN YFIH"/>
    <property type="match status" value="1"/>
</dbReference>
<evidence type="ECO:0000256" key="3">
    <source>
        <dbReference type="ARBA" id="ARBA00022679"/>
    </source>
</evidence>
<dbReference type="Gene3D" id="3.60.140.10">
    <property type="entry name" value="CNF1/YfiH-like putative cysteine hydrolases"/>
    <property type="match status" value="1"/>
</dbReference>
<evidence type="ECO:0000256" key="1">
    <source>
        <dbReference type="ARBA" id="ARBA00000553"/>
    </source>
</evidence>
<evidence type="ECO:0000256" key="8">
    <source>
        <dbReference type="ARBA" id="ARBA00048968"/>
    </source>
</evidence>
<feature type="non-terminal residue" evidence="10">
    <location>
        <position position="1"/>
    </location>
</feature>
<evidence type="ECO:0000256" key="5">
    <source>
        <dbReference type="ARBA" id="ARBA00022801"/>
    </source>
</evidence>
<keyword evidence="6" id="KW-0862">Zinc</keyword>
<dbReference type="InterPro" id="IPR011324">
    <property type="entry name" value="Cytotoxic_necrot_fac-like_cat"/>
</dbReference>
<dbReference type="InterPro" id="IPR003730">
    <property type="entry name" value="Cu_polyphenol_OxRdtase"/>
</dbReference>
<comment type="catalytic activity">
    <reaction evidence="9">
        <text>S-methyl-5'-thioadenosine + phosphate = 5-(methylsulfanyl)-alpha-D-ribose 1-phosphate + adenine</text>
        <dbReference type="Rhea" id="RHEA:11852"/>
        <dbReference type="ChEBI" id="CHEBI:16708"/>
        <dbReference type="ChEBI" id="CHEBI:17509"/>
        <dbReference type="ChEBI" id="CHEBI:43474"/>
        <dbReference type="ChEBI" id="CHEBI:58533"/>
        <dbReference type="EC" id="2.4.2.28"/>
    </reaction>
    <physiologicalReaction direction="left-to-right" evidence="9">
        <dbReference type="Rhea" id="RHEA:11853"/>
    </physiologicalReaction>
</comment>
<name>A0A381QFK2_9ZZZZ</name>
<evidence type="ECO:0000313" key="10">
    <source>
        <dbReference type="EMBL" id="SUZ78101.1"/>
    </source>
</evidence>
<comment type="catalytic activity">
    <reaction evidence="7">
        <text>adenosine + H2O + H(+) = inosine + NH4(+)</text>
        <dbReference type="Rhea" id="RHEA:24408"/>
        <dbReference type="ChEBI" id="CHEBI:15377"/>
        <dbReference type="ChEBI" id="CHEBI:15378"/>
        <dbReference type="ChEBI" id="CHEBI:16335"/>
        <dbReference type="ChEBI" id="CHEBI:17596"/>
        <dbReference type="ChEBI" id="CHEBI:28938"/>
        <dbReference type="EC" id="3.5.4.4"/>
    </reaction>
    <physiologicalReaction direction="left-to-right" evidence="7">
        <dbReference type="Rhea" id="RHEA:24409"/>
    </physiologicalReaction>
</comment>
<evidence type="ECO:0000256" key="2">
    <source>
        <dbReference type="ARBA" id="ARBA00007353"/>
    </source>
</evidence>
<dbReference type="GO" id="GO:0005507">
    <property type="term" value="F:copper ion binding"/>
    <property type="evidence" value="ECO:0007669"/>
    <property type="project" value="TreeGrafter"/>
</dbReference>
<dbReference type="PANTHER" id="PTHR30616:SF2">
    <property type="entry name" value="PURINE NUCLEOSIDE PHOSPHORYLASE LACC1"/>
    <property type="match status" value="1"/>
</dbReference>
<keyword evidence="3" id="KW-0808">Transferase</keyword>
<dbReference type="EMBL" id="UINC01001340">
    <property type="protein sequence ID" value="SUZ78101.1"/>
    <property type="molecule type" value="Genomic_DNA"/>
</dbReference>
<evidence type="ECO:0000256" key="7">
    <source>
        <dbReference type="ARBA" id="ARBA00047989"/>
    </source>
</evidence>
<reference evidence="10" key="1">
    <citation type="submission" date="2018-05" db="EMBL/GenBank/DDBJ databases">
        <authorList>
            <person name="Lanie J.A."/>
            <person name="Ng W.-L."/>
            <person name="Kazmierczak K.M."/>
            <person name="Andrzejewski T.M."/>
            <person name="Davidsen T.M."/>
            <person name="Wayne K.J."/>
            <person name="Tettelin H."/>
            <person name="Glass J.I."/>
            <person name="Rusch D."/>
            <person name="Podicherti R."/>
            <person name="Tsui H.-C.T."/>
            <person name="Winkler M.E."/>
        </authorList>
    </citation>
    <scope>NUCLEOTIDE SEQUENCE</scope>
</reference>
<evidence type="ECO:0000256" key="6">
    <source>
        <dbReference type="ARBA" id="ARBA00022833"/>
    </source>
</evidence>
<evidence type="ECO:0008006" key="11">
    <source>
        <dbReference type="Google" id="ProtNLM"/>
    </source>
</evidence>
<protein>
    <recommendedName>
        <fullName evidence="11">Purine nucleoside phosphorylase</fullName>
    </recommendedName>
</protein>
<evidence type="ECO:0000256" key="4">
    <source>
        <dbReference type="ARBA" id="ARBA00022723"/>
    </source>
</evidence>
<keyword evidence="5" id="KW-0378">Hydrolase</keyword>
<evidence type="ECO:0000256" key="9">
    <source>
        <dbReference type="ARBA" id="ARBA00049893"/>
    </source>
</evidence>
<dbReference type="CDD" id="cd16833">
    <property type="entry name" value="YfiH"/>
    <property type="match status" value="1"/>
</dbReference>
<organism evidence="10">
    <name type="scientific">marine metagenome</name>
    <dbReference type="NCBI Taxonomy" id="408172"/>
    <lineage>
        <taxon>unclassified sequences</taxon>
        <taxon>metagenomes</taxon>
        <taxon>ecological metagenomes</taxon>
    </lineage>
</organism>
<feature type="non-terminal residue" evidence="10">
    <location>
        <position position="146"/>
    </location>
</feature>
<dbReference type="SUPFAM" id="SSF64438">
    <property type="entry name" value="CNF1/YfiH-like putative cysteine hydrolases"/>
    <property type="match status" value="1"/>
</dbReference>
<dbReference type="Pfam" id="PF02578">
    <property type="entry name" value="Cu-oxidase_4"/>
    <property type="match status" value="1"/>
</dbReference>
<keyword evidence="4" id="KW-0479">Metal-binding</keyword>
<proteinExistence type="inferred from homology"/>
<comment type="catalytic activity">
    <reaction evidence="8">
        <text>adenosine + phosphate = alpha-D-ribose 1-phosphate + adenine</text>
        <dbReference type="Rhea" id="RHEA:27642"/>
        <dbReference type="ChEBI" id="CHEBI:16335"/>
        <dbReference type="ChEBI" id="CHEBI:16708"/>
        <dbReference type="ChEBI" id="CHEBI:43474"/>
        <dbReference type="ChEBI" id="CHEBI:57720"/>
        <dbReference type="EC" id="2.4.2.1"/>
    </reaction>
    <physiologicalReaction direction="left-to-right" evidence="8">
        <dbReference type="Rhea" id="RHEA:27643"/>
    </physiologicalReaction>
</comment>
<comment type="similarity">
    <text evidence="2">Belongs to the purine nucleoside phosphorylase YfiH/LACC1 family.</text>
</comment>
<comment type="catalytic activity">
    <reaction evidence="1">
        <text>inosine + phosphate = alpha-D-ribose 1-phosphate + hypoxanthine</text>
        <dbReference type="Rhea" id="RHEA:27646"/>
        <dbReference type="ChEBI" id="CHEBI:17368"/>
        <dbReference type="ChEBI" id="CHEBI:17596"/>
        <dbReference type="ChEBI" id="CHEBI:43474"/>
        <dbReference type="ChEBI" id="CHEBI:57720"/>
        <dbReference type="EC" id="2.4.2.1"/>
    </reaction>
    <physiologicalReaction direction="left-to-right" evidence="1">
        <dbReference type="Rhea" id="RHEA:27647"/>
    </physiologicalReaction>
</comment>